<dbReference type="AlphaFoldDB" id="A0A0F9T883"/>
<protein>
    <submittedName>
        <fullName evidence="2">Uncharacterized protein</fullName>
    </submittedName>
</protein>
<accession>A0A0F9T883</accession>
<gene>
    <name evidence="2" type="ORF">LCGC14_0423450</name>
</gene>
<evidence type="ECO:0000313" key="2">
    <source>
        <dbReference type="EMBL" id="KKN71182.1"/>
    </source>
</evidence>
<sequence>MKTATRAQRKQAGRELNSSPPPAELPKDFIGRKHRRFILLHLLRQYKALNPVFLHMRRPTQNRRLRVPMVGGVFDHRGFTRFEAVLGKSRREAISA</sequence>
<evidence type="ECO:0000256" key="1">
    <source>
        <dbReference type="SAM" id="MobiDB-lite"/>
    </source>
</evidence>
<comment type="caution">
    <text evidence="2">The sequence shown here is derived from an EMBL/GenBank/DDBJ whole genome shotgun (WGS) entry which is preliminary data.</text>
</comment>
<dbReference type="EMBL" id="LAZR01000388">
    <property type="protein sequence ID" value="KKN71182.1"/>
    <property type="molecule type" value="Genomic_DNA"/>
</dbReference>
<name>A0A0F9T883_9ZZZZ</name>
<proteinExistence type="predicted"/>
<organism evidence="2">
    <name type="scientific">marine sediment metagenome</name>
    <dbReference type="NCBI Taxonomy" id="412755"/>
    <lineage>
        <taxon>unclassified sequences</taxon>
        <taxon>metagenomes</taxon>
        <taxon>ecological metagenomes</taxon>
    </lineage>
</organism>
<feature type="region of interest" description="Disordered" evidence="1">
    <location>
        <begin position="1"/>
        <end position="27"/>
    </location>
</feature>
<reference evidence="2" key="1">
    <citation type="journal article" date="2015" name="Nature">
        <title>Complex archaea that bridge the gap between prokaryotes and eukaryotes.</title>
        <authorList>
            <person name="Spang A."/>
            <person name="Saw J.H."/>
            <person name="Jorgensen S.L."/>
            <person name="Zaremba-Niedzwiedzka K."/>
            <person name="Martijn J."/>
            <person name="Lind A.E."/>
            <person name="van Eijk R."/>
            <person name="Schleper C."/>
            <person name="Guy L."/>
            <person name="Ettema T.J."/>
        </authorList>
    </citation>
    <scope>NUCLEOTIDE SEQUENCE</scope>
</reference>